<dbReference type="Proteomes" id="UP001164539">
    <property type="component" value="Chromosome 4"/>
</dbReference>
<dbReference type="EMBL" id="CM051397">
    <property type="protein sequence ID" value="KAJ4721434.1"/>
    <property type="molecule type" value="Genomic_DNA"/>
</dbReference>
<evidence type="ECO:0000313" key="1">
    <source>
        <dbReference type="EMBL" id="KAJ4721434.1"/>
    </source>
</evidence>
<keyword evidence="2" id="KW-1185">Reference proteome</keyword>
<protein>
    <submittedName>
        <fullName evidence="1">Prefoldin</fullName>
    </submittedName>
</protein>
<reference evidence="1 2" key="1">
    <citation type="journal article" date="2023" name="Science">
        <title>Complex scaffold remodeling in plant triterpene biosynthesis.</title>
        <authorList>
            <person name="De La Pena R."/>
            <person name="Hodgson H."/>
            <person name="Liu J.C."/>
            <person name="Stephenson M.J."/>
            <person name="Martin A.C."/>
            <person name="Owen C."/>
            <person name="Harkess A."/>
            <person name="Leebens-Mack J."/>
            <person name="Jimenez L.E."/>
            <person name="Osbourn A."/>
            <person name="Sattely E.S."/>
        </authorList>
    </citation>
    <scope>NUCLEOTIDE SEQUENCE [LARGE SCALE GENOMIC DNA]</scope>
    <source>
        <strain evidence="2">cv. JPN11</strain>
        <tissue evidence="1">Leaf</tissue>
    </source>
</reference>
<name>A0ACC1YDF3_MELAZ</name>
<accession>A0ACC1YDF3</accession>
<proteinExistence type="predicted"/>
<comment type="caution">
    <text evidence="1">The sequence shown here is derived from an EMBL/GenBank/DDBJ whole genome shotgun (WGS) entry which is preliminary data.</text>
</comment>
<sequence length="79" mass="8750">MADSTSSSSSNASESKFHLIKQAKTHEVAIAELNSLSSSRTVYQKNGNIYFRTTIQKAIAAEQKEFDLAKRKLEKLNAS</sequence>
<organism evidence="1 2">
    <name type="scientific">Melia azedarach</name>
    <name type="common">Chinaberry tree</name>
    <dbReference type="NCBI Taxonomy" id="155640"/>
    <lineage>
        <taxon>Eukaryota</taxon>
        <taxon>Viridiplantae</taxon>
        <taxon>Streptophyta</taxon>
        <taxon>Embryophyta</taxon>
        <taxon>Tracheophyta</taxon>
        <taxon>Spermatophyta</taxon>
        <taxon>Magnoliopsida</taxon>
        <taxon>eudicotyledons</taxon>
        <taxon>Gunneridae</taxon>
        <taxon>Pentapetalae</taxon>
        <taxon>rosids</taxon>
        <taxon>malvids</taxon>
        <taxon>Sapindales</taxon>
        <taxon>Meliaceae</taxon>
        <taxon>Melia</taxon>
    </lineage>
</organism>
<evidence type="ECO:0000313" key="2">
    <source>
        <dbReference type="Proteomes" id="UP001164539"/>
    </source>
</evidence>
<gene>
    <name evidence="1" type="ORF">OWV82_009120</name>
</gene>